<proteinExistence type="predicted"/>
<sequence>MASDWLQVSNFAKLKNESAVLLKQKDFHTIAELSNSAKHQIIANTDGSVDSDLDKGGIGIYFIHPIGELKSYRIFKDKISSNFKSELMVIKRALDNYHKREIESSVAHSNVLDSSTDSGYSCTEKTE</sequence>
<organism evidence="1 2">
    <name type="scientific">Trichonephila clavata</name>
    <name type="common">Joro spider</name>
    <name type="synonym">Nephila clavata</name>
    <dbReference type="NCBI Taxonomy" id="2740835"/>
    <lineage>
        <taxon>Eukaryota</taxon>
        <taxon>Metazoa</taxon>
        <taxon>Ecdysozoa</taxon>
        <taxon>Arthropoda</taxon>
        <taxon>Chelicerata</taxon>
        <taxon>Arachnida</taxon>
        <taxon>Araneae</taxon>
        <taxon>Araneomorphae</taxon>
        <taxon>Entelegynae</taxon>
        <taxon>Araneoidea</taxon>
        <taxon>Nephilidae</taxon>
        <taxon>Trichonephila</taxon>
    </lineage>
</organism>
<accession>A0A8X6FQ38</accession>
<dbReference type="InterPro" id="IPR036397">
    <property type="entry name" value="RNaseH_sf"/>
</dbReference>
<keyword evidence="2" id="KW-1185">Reference proteome</keyword>
<name>A0A8X6FQ38_TRICU</name>
<dbReference type="Proteomes" id="UP000887116">
    <property type="component" value="Unassembled WGS sequence"/>
</dbReference>
<comment type="caution">
    <text evidence="1">The sequence shown here is derived from an EMBL/GenBank/DDBJ whole genome shotgun (WGS) entry which is preliminary data.</text>
</comment>
<dbReference type="AlphaFoldDB" id="A0A8X6FQ38"/>
<reference evidence="1" key="1">
    <citation type="submission" date="2020-07" db="EMBL/GenBank/DDBJ databases">
        <title>Multicomponent nature underlies the extraordinary mechanical properties of spider dragline silk.</title>
        <authorList>
            <person name="Kono N."/>
            <person name="Nakamura H."/>
            <person name="Mori M."/>
            <person name="Yoshida Y."/>
            <person name="Ohtoshi R."/>
            <person name="Malay A.D."/>
            <person name="Moran D.A.P."/>
            <person name="Tomita M."/>
            <person name="Numata K."/>
            <person name="Arakawa K."/>
        </authorList>
    </citation>
    <scope>NUCLEOTIDE SEQUENCE</scope>
</reference>
<dbReference type="GO" id="GO:0003676">
    <property type="term" value="F:nucleic acid binding"/>
    <property type="evidence" value="ECO:0007669"/>
    <property type="project" value="InterPro"/>
</dbReference>
<evidence type="ECO:0000313" key="2">
    <source>
        <dbReference type="Proteomes" id="UP000887116"/>
    </source>
</evidence>
<protein>
    <submittedName>
        <fullName evidence="1">Uncharacterized protein</fullName>
    </submittedName>
</protein>
<dbReference type="EMBL" id="BMAO01032963">
    <property type="protein sequence ID" value="GFQ86051.1"/>
    <property type="molecule type" value="Genomic_DNA"/>
</dbReference>
<gene>
    <name evidence="1" type="primary">NCL1_63716</name>
    <name evidence="1" type="ORF">TNCT_428941</name>
</gene>
<dbReference type="Gene3D" id="3.30.420.10">
    <property type="entry name" value="Ribonuclease H-like superfamily/Ribonuclease H"/>
    <property type="match status" value="1"/>
</dbReference>
<evidence type="ECO:0000313" key="1">
    <source>
        <dbReference type="EMBL" id="GFQ86051.1"/>
    </source>
</evidence>